<evidence type="ECO:0000313" key="2">
    <source>
        <dbReference type="Proteomes" id="UP000184699"/>
    </source>
</evidence>
<evidence type="ECO:0000313" key="1">
    <source>
        <dbReference type="EMBL" id="SIN73058.1"/>
    </source>
</evidence>
<name>A0A1N6DQH9_9MICO</name>
<dbReference type="STRING" id="232089.SAMN05443544_0603"/>
<accession>A0A1N6DQH9</accession>
<gene>
    <name evidence="1" type="ORF">SAMN05443544_0603</name>
</gene>
<dbReference type="EMBL" id="FSRJ01000001">
    <property type="protein sequence ID" value="SIN73058.1"/>
    <property type="molecule type" value="Genomic_DNA"/>
</dbReference>
<proteinExistence type="predicted"/>
<organism evidence="1 2">
    <name type="scientific">Agromyces cerinus subsp. cerinus</name>
    <dbReference type="NCBI Taxonomy" id="232089"/>
    <lineage>
        <taxon>Bacteria</taxon>
        <taxon>Bacillati</taxon>
        <taxon>Actinomycetota</taxon>
        <taxon>Actinomycetes</taxon>
        <taxon>Micrococcales</taxon>
        <taxon>Microbacteriaceae</taxon>
        <taxon>Agromyces</taxon>
    </lineage>
</organism>
<sequence>MSAIATNASRTREPFPDVVPGLQISPAAPGLWRVTRPQGAVLGHIEQRGVGAELRFGAKRLVAGGIRSIELGEFWSSRDAAEVFR</sequence>
<dbReference type="OrthoDB" id="5120662at2"/>
<protein>
    <submittedName>
        <fullName evidence="1">Uncharacterized protein</fullName>
    </submittedName>
</protein>
<dbReference type="RefSeq" id="WP_074258838.1">
    <property type="nucleotide sequence ID" value="NZ_FSRJ01000001.1"/>
</dbReference>
<dbReference type="AlphaFoldDB" id="A0A1N6DQH9"/>
<dbReference type="Proteomes" id="UP000184699">
    <property type="component" value="Unassembled WGS sequence"/>
</dbReference>
<keyword evidence="2" id="KW-1185">Reference proteome</keyword>
<reference evidence="2" key="1">
    <citation type="submission" date="2016-11" db="EMBL/GenBank/DDBJ databases">
        <authorList>
            <person name="Varghese N."/>
            <person name="Submissions S."/>
        </authorList>
    </citation>
    <scope>NUCLEOTIDE SEQUENCE [LARGE SCALE GENOMIC DNA]</scope>
    <source>
        <strain evidence="2">DSM 8595</strain>
    </source>
</reference>